<dbReference type="Proteomes" id="UP000006038">
    <property type="component" value="Chromosome 3"/>
</dbReference>
<protein>
    <submittedName>
        <fullName evidence="1">Uncharacterized protein</fullName>
    </submittedName>
</protein>
<reference evidence="1" key="1">
    <citation type="journal article" date="2013" name="Nat. Commun.">
        <title>Whole-genome sequencing of Oryza brachyantha reveals mechanisms underlying Oryza genome evolution.</title>
        <authorList>
            <person name="Chen J."/>
            <person name="Huang Q."/>
            <person name="Gao D."/>
            <person name="Wang J."/>
            <person name="Lang Y."/>
            <person name="Liu T."/>
            <person name="Li B."/>
            <person name="Bai Z."/>
            <person name="Luis Goicoechea J."/>
            <person name="Liang C."/>
            <person name="Chen C."/>
            <person name="Zhang W."/>
            <person name="Sun S."/>
            <person name="Liao Y."/>
            <person name="Zhang X."/>
            <person name="Yang L."/>
            <person name="Song C."/>
            <person name="Wang M."/>
            <person name="Shi J."/>
            <person name="Liu G."/>
            <person name="Liu J."/>
            <person name="Zhou H."/>
            <person name="Zhou W."/>
            <person name="Yu Q."/>
            <person name="An N."/>
            <person name="Chen Y."/>
            <person name="Cai Q."/>
            <person name="Wang B."/>
            <person name="Liu B."/>
            <person name="Min J."/>
            <person name="Huang Y."/>
            <person name="Wu H."/>
            <person name="Li Z."/>
            <person name="Zhang Y."/>
            <person name="Yin Y."/>
            <person name="Song W."/>
            <person name="Jiang J."/>
            <person name="Jackson S.A."/>
            <person name="Wing R.A."/>
            <person name="Wang J."/>
            <person name="Chen M."/>
        </authorList>
    </citation>
    <scope>NUCLEOTIDE SEQUENCE [LARGE SCALE GENOMIC DNA]</scope>
    <source>
        <strain evidence="1">cv. IRGC 101232</strain>
    </source>
</reference>
<name>J3LJI1_ORYBR</name>
<dbReference type="AlphaFoldDB" id="J3LJI1"/>
<evidence type="ECO:0000313" key="2">
    <source>
        <dbReference type="Proteomes" id="UP000006038"/>
    </source>
</evidence>
<reference evidence="1" key="2">
    <citation type="submission" date="2013-04" db="UniProtKB">
        <authorList>
            <consortium name="EnsemblPlants"/>
        </authorList>
    </citation>
    <scope>IDENTIFICATION</scope>
</reference>
<organism evidence="1">
    <name type="scientific">Oryza brachyantha</name>
    <name type="common">malo sina</name>
    <dbReference type="NCBI Taxonomy" id="4533"/>
    <lineage>
        <taxon>Eukaryota</taxon>
        <taxon>Viridiplantae</taxon>
        <taxon>Streptophyta</taxon>
        <taxon>Embryophyta</taxon>
        <taxon>Tracheophyta</taxon>
        <taxon>Spermatophyta</taxon>
        <taxon>Magnoliopsida</taxon>
        <taxon>Liliopsida</taxon>
        <taxon>Poales</taxon>
        <taxon>Poaceae</taxon>
        <taxon>BOP clade</taxon>
        <taxon>Oryzoideae</taxon>
        <taxon>Oryzeae</taxon>
        <taxon>Oryzinae</taxon>
        <taxon>Oryza</taxon>
    </lineage>
</organism>
<dbReference type="EnsemblPlants" id="OB03G12070.1">
    <property type="protein sequence ID" value="OB03G12070.1"/>
    <property type="gene ID" value="OB03G12070"/>
</dbReference>
<dbReference type="HOGENOM" id="CLU_3074880_0_0_1"/>
<dbReference type="Gramene" id="OB03G12070.1">
    <property type="protein sequence ID" value="OB03G12070.1"/>
    <property type="gene ID" value="OB03G12070"/>
</dbReference>
<proteinExistence type="predicted"/>
<accession>J3LJI1</accession>
<keyword evidence="2" id="KW-1185">Reference proteome</keyword>
<evidence type="ECO:0000313" key="1">
    <source>
        <dbReference type="EnsemblPlants" id="OB03G12070.1"/>
    </source>
</evidence>
<sequence length="53" mass="6236">PLASRWSLCFPSCGCDRRERKKKLFLSRVYVDYAAILRCLVSKFFSKNTTLNF</sequence>